<gene>
    <name evidence="3" type="ORF">GCM10023205_29060</name>
</gene>
<evidence type="ECO:0000256" key="1">
    <source>
        <dbReference type="SAM" id="MobiDB-lite"/>
    </source>
</evidence>
<keyword evidence="2" id="KW-0812">Transmembrane</keyword>
<protein>
    <recommendedName>
        <fullName evidence="5">DUF4307 domain-containing protein</fullName>
    </recommendedName>
</protein>
<evidence type="ECO:0008006" key="5">
    <source>
        <dbReference type="Google" id="ProtNLM"/>
    </source>
</evidence>
<feature type="region of interest" description="Disordered" evidence="1">
    <location>
        <begin position="1"/>
        <end position="49"/>
    </location>
</feature>
<keyword evidence="2" id="KW-0472">Membrane</keyword>
<evidence type="ECO:0000313" key="3">
    <source>
        <dbReference type="EMBL" id="GAA4963358.1"/>
    </source>
</evidence>
<dbReference type="Proteomes" id="UP001500466">
    <property type="component" value="Unassembled WGS sequence"/>
</dbReference>
<reference evidence="4" key="1">
    <citation type="journal article" date="2019" name="Int. J. Syst. Evol. Microbiol.">
        <title>The Global Catalogue of Microorganisms (GCM) 10K type strain sequencing project: providing services to taxonomists for standard genome sequencing and annotation.</title>
        <authorList>
            <consortium name="The Broad Institute Genomics Platform"/>
            <consortium name="The Broad Institute Genome Sequencing Center for Infectious Disease"/>
            <person name="Wu L."/>
            <person name="Ma J."/>
        </authorList>
    </citation>
    <scope>NUCLEOTIDE SEQUENCE [LARGE SCALE GENOMIC DNA]</scope>
    <source>
        <strain evidence="4">JCM 17986</strain>
    </source>
</reference>
<sequence>MAEPAGPGETADPHADPREYPVSQPSGTGDAPSRDRYGRKTPRSGGRGSDRNMRIAFVVFLVLLVSGTVWIGLDNANRDVRASIPSFKVTSDRSVEVQVEVVKDKTKEAVCVLRSRSEDGSEVGRKEVRIPAADSRTTTVTEVLQTTARPNTAELDGCKIVAG</sequence>
<dbReference type="InterPro" id="IPR025443">
    <property type="entry name" value="DUF4307"/>
</dbReference>
<feature type="transmembrane region" description="Helical" evidence="2">
    <location>
        <begin position="55"/>
        <end position="73"/>
    </location>
</feature>
<name>A0ABP9H7T2_9ACTN</name>
<evidence type="ECO:0000256" key="2">
    <source>
        <dbReference type="SAM" id="Phobius"/>
    </source>
</evidence>
<accession>A0ABP9H7T2</accession>
<dbReference type="Pfam" id="PF14155">
    <property type="entry name" value="DUF4307"/>
    <property type="match status" value="1"/>
</dbReference>
<dbReference type="EMBL" id="BAABHS010000009">
    <property type="protein sequence ID" value="GAA4963358.1"/>
    <property type="molecule type" value="Genomic_DNA"/>
</dbReference>
<comment type="caution">
    <text evidence="3">The sequence shown here is derived from an EMBL/GenBank/DDBJ whole genome shotgun (WGS) entry which is preliminary data.</text>
</comment>
<organism evidence="3 4">
    <name type="scientific">Yinghuangia aomiensis</name>
    <dbReference type="NCBI Taxonomy" id="676205"/>
    <lineage>
        <taxon>Bacteria</taxon>
        <taxon>Bacillati</taxon>
        <taxon>Actinomycetota</taxon>
        <taxon>Actinomycetes</taxon>
        <taxon>Kitasatosporales</taxon>
        <taxon>Streptomycetaceae</taxon>
        <taxon>Yinghuangia</taxon>
    </lineage>
</organism>
<keyword evidence="2" id="KW-1133">Transmembrane helix</keyword>
<proteinExistence type="predicted"/>
<keyword evidence="4" id="KW-1185">Reference proteome</keyword>
<evidence type="ECO:0000313" key="4">
    <source>
        <dbReference type="Proteomes" id="UP001500466"/>
    </source>
</evidence>